<evidence type="ECO:0000313" key="6">
    <source>
        <dbReference type="Proteomes" id="UP000266841"/>
    </source>
</evidence>
<gene>
    <name evidence="5" type="ORF">THAOC_29301</name>
</gene>
<dbReference type="GO" id="GO:0036503">
    <property type="term" value="P:ERAD pathway"/>
    <property type="evidence" value="ECO:0007669"/>
    <property type="project" value="TreeGrafter"/>
</dbReference>
<dbReference type="EMBL" id="AGNL01041509">
    <property type="protein sequence ID" value="EJK51521.1"/>
    <property type="molecule type" value="Genomic_DNA"/>
</dbReference>
<evidence type="ECO:0000256" key="1">
    <source>
        <dbReference type="ARBA" id="ARBA00038101"/>
    </source>
</evidence>
<evidence type="ECO:0000313" key="5">
    <source>
        <dbReference type="EMBL" id="EJK51521.1"/>
    </source>
</evidence>
<keyword evidence="2" id="KW-0862">Zinc</keyword>
<protein>
    <recommendedName>
        <fullName evidence="4">RING-type domain-containing protein</fullName>
    </recommendedName>
</protein>
<dbReference type="Gene3D" id="1.25.40.10">
    <property type="entry name" value="Tetratricopeptide repeat domain"/>
    <property type="match status" value="1"/>
</dbReference>
<dbReference type="InterPro" id="IPR011990">
    <property type="entry name" value="TPR-like_helical_dom_sf"/>
</dbReference>
<name>K0RRG9_THAOC</name>
<dbReference type="SUPFAM" id="SSF81901">
    <property type="entry name" value="HCP-like"/>
    <property type="match status" value="1"/>
</dbReference>
<dbReference type="InterPro" id="IPR050767">
    <property type="entry name" value="Sel1_AlgK"/>
</dbReference>
<keyword evidence="2" id="KW-0863">Zinc-finger</keyword>
<comment type="caution">
    <text evidence="5">The sequence shown here is derived from an EMBL/GenBank/DDBJ whole genome shotgun (WGS) entry which is preliminary data.</text>
</comment>
<dbReference type="Proteomes" id="UP000266841">
    <property type="component" value="Unassembled WGS sequence"/>
</dbReference>
<dbReference type="InterPro" id="IPR006597">
    <property type="entry name" value="Sel1-like"/>
</dbReference>
<evidence type="ECO:0000256" key="2">
    <source>
        <dbReference type="PROSITE-ProRule" id="PRU00175"/>
    </source>
</evidence>
<feature type="region of interest" description="Disordered" evidence="3">
    <location>
        <begin position="295"/>
        <end position="336"/>
    </location>
</feature>
<feature type="domain" description="RING-type" evidence="4">
    <location>
        <begin position="48"/>
        <end position="94"/>
    </location>
</feature>
<feature type="region of interest" description="Disordered" evidence="3">
    <location>
        <begin position="528"/>
        <end position="552"/>
    </location>
</feature>
<reference evidence="5 6" key="1">
    <citation type="journal article" date="2012" name="Genome Biol.">
        <title>Genome and low-iron response of an oceanic diatom adapted to chronic iron limitation.</title>
        <authorList>
            <person name="Lommer M."/>
            <person name="Specht M."/>
            <person name="Roy A.S."/>
            <person name="Kraemer L."/>
            <person name="Andreson R."/>
            <person name="Gutowska M.A."/>
            <person name="Wolf J."/>
            <person name="Bergner S.V."/>
            <person name="Schilhabel M.B."/>
            <person name="Klostermeier U.C."/>
            <person name="Beiko R.G."/>
            <person name="Rosenstiel P."/>
            <person name="Hippler M."/>
            <person name="Laroche J."/>
        </authorList>
    </citation>
    <scope>NUCLEOTIDE SEQUENCE [LARGE SCALE GENOMIC DNA]</scope>
    <source>
        <strain evidence="5 6">CCMP1005</strain>
    </source>
</reference>
<feature type="region of interest" description="Disordered" evidence="3">
    <location>
        <begin position="1"/>
        <end position="25"/>
    </location>
</feature>
<keyword evidence="6" id="KW-1185">Reference proteome</keyword>
<feature type="region of interest" description="Disordered" evidence="3">
    <location>
        <begin position="360"/>
        <end position="439"/>
    </location>
</feature>
<dbReference type="SUPFAM" id="SSF57850">
    <property type="entry name" value="RING/U-box"/>
    <property type="match status" value="1"/>
</dbReference>
<dbReference type="PANTHER" id="PTHR11102:SF147">
    <property type="entry name" value="SEL1L ADAPTOR SUBUNIT OF ERAD E3 UBIQUITIN LIGASE"/>
    <property type="match status" value="1"/>
</dbReference>
<accession>K0RRG9</accession>
<keyword evidence="2" id="KW-0479">Metal-binding</keyword>
<dbReference type="GO" id="GO:0005789">
    <property type="term" value="C:endoplasmic reticulum membrane"/>
    <property type="evidence" value="ECO:0007669"/>
    <property type="project" value="TreeGrafter"/>
</dbReference>
<feature type="non-terminal residue" evidence="5">
    <location>
        <position position="1"/>
    </location>
</feature>
<proteinExistence type="inferred from homology"/>
<sequence length="552" mass="60845">CSDDDMSLAEEQHQPPAPAVPAVGPLPDAVTEEELMSSGHELPEGYTCPLCCLPIALPITEQSAFQSCCMKEICHGCLLASAKRGMGESCPFCRAPTPDSDTAILALVQKRVDAKDPVATEILASACYEGNHGLQQDVPRAIELWTEAARLGDLNAHFNLGLRYCYGDDVERDVAKGTRHLQHSAIRGHPPSRFMLGLVEYHDEGNHELAVQHWMISAKMGCEQSLNFIKKMFMKGHATKAQYAEALKGYQIALEETKSHQREEAKKIRWQFWKFRVHQLVIRLSCTVSNVAQTSQKHGHSIGPLSSRRGRVIRGRNGGAPRALEFPHSALSSRRHSTPLHKYWTKAHLRFKELLSRVSLSPRRSRKDGEGGGVTGDCQGPPPEVPSGGKASSDGVAQCPISLIRSRRRQRPERLGSAPRSPPRSEPPSTLRPRAATARHFFVRRRTTPFWVTGEGAAAGRRRGRAYGIVGVTKVELPSRRPSALLPLSTPRRCQLATDRPSTLPDVGPHRTRALSYEFSGRPVAERGAPLEPFRRFPRAPTGGAPRLPPLS</sequence>
<organism evidence="5 6">
    <name type="scientific">Thalassiosira oceanica</name>
    <name type="common">Marine diatom</name>
    <dbReference type="NCBI Taxonomy" id="159749"/>
    <lineage>
        <taxon>Eukaryota</taxon>
        <taxon>Sar</taxon>
        <taxon>Stramenopiles</taxon>
        <taxon>Ochrophyta</taxon>
        <taxon>Bacillariophyta</taxon>
        <taxon>Coscinodiscophyceae</taxon>
        <taxon>Thalassiosirophycidae</taxon>
        <taxon>Thalassiosirales</taxon>
        <taxon>Thalassiosiraceae</taxon>
        <taxon>Thalassiosira</taxon>
    </lineage>
</organism>
<comment type="similarity">
    <text evidence="1">Belongs to the sel-1 family.</text>
</comment>
<dbReference type="AlphaFoldDB" id="K0RRG9"/>
<dbReference type="PROSITE" id="PS50089">
    <property type="entry name" value="ZF_RING_2"/>
    <property type="match status" value="1"/>
</dbReference>
<dbReference type="GO" id="GO:0008270">
    <property type="term" value="F:zinc ion binding"/>
    <property type="evidence" value="ECO:0007669"/>
    <property type="project" value="UniProtKB-KW"/>
</dbReference>
<evidence type="ECO:0000256" key="3">
    <source>
        <dbReference type="SAM" id="MobiDB-lite"/>
    </source>
</evidence>
<dbReference type="InterPro" id="IPR001841">
    <property type="entry name" value="Znf_RING"/>
</dbReference>
<dbReference type="SMART" id="SM00671">
    <property type="entry name" value="SEL1"/>
    <property type="match status" value="3"/>
</dbReference>
<dbReference type="PANTHER" id="PTHR11102">
    <property type="entry name" value="SEL-1-LIKE PROTEIN"/>
    <property type="match status" value="1"/>
</dbReference>
<evidence type="ECO:0000259" key="4">
    <source>
        <dbReference type="PROSITE" id="PS50089"/>
    </source>
</evidence>
<dbReference type="Pfam" id="PF08238">
    <property type="entry name" value="Sel1"/>
    <property type="match status" value="2"/>
</dbReference>